<feature type="transmembrane region" description="Helical" evidence="5">
    <location>
        <begin position="72"/>
        <end position="94"/>
    </location>
</feature>
<dbReference type="PANTHER" id="PTHR35814">
    <property type="match status" value="1"/>
</dbReference>
<keyword evidence="4 5" id="KW-0472">Membrane</keyword>
<dbReference type="InterPro" id="IPR023352">
    <property type="entry name" value="MAPEG-like_dom_sf"/>
</dbReference>
<evidence type="ECO:0008006" key="8">
    <source>
        <dbReference type="Google" id="ProtNLM"/>
    </source>
</evidence>
<reference evidence="6 7" key="1">
    <citation type="journal article" date="2019" name="Antonie Van Leeuwenhoek">
        <title>Description of 'Ca. Methylobacter oryzae' KRF1, a novel species from the environmentally important Methylobacter clade 2.</title>
        <authorList>
            <person name="Khatri K."/>
            <person name="Mohite J.A."/>
            <person name="Pandit P.S."/>
            <person name="Bahulikar R."/>
            <person name="Rahalkar M.C."/>
        </authorList>
    </citation>
    <scope>NUCLEOTIDE SEQUENCE [LARGE SCALE GENOMIC DNA]</scope>
    <source>
        <strain evidence="6 7">KRF1</strain>
    </source>
</reference>
<dbReference type="Gene3D" id="1.20.120.550">
    <property type="entry name" value="Membrane associated eicosanoid/glutathione metabolism-like domain"/>
    <property type="match status" value="1"/>
</dbReference>
<comment type="subcellular location">
    <subcellularLocation>
        <location evidence="1">Membrane</location>
    </subcellularLocation>
</comment>
<dbReference type="InterPro" id="IPR001129">
    <property type="entry name" value="Membr-assoc_MAPEG"/>
</dbReference>
<protein>
    <recommendedName>
        <fullName evidence="8">Glutathione S-transferase</fullName>
    </recommendedName>
</protein>
<dbReference type="RefSeq" id="WP_127027721.1">
    <property type="nucleotide sequence ID" value="NZ_RYFG02000005.1"/>
</dbReference>
<comment type="caution">
    <text evidence="6">The sequence shown here is derived from an EMBL/GenBank/DDBJ whole genome shotgun (WGS) entry which is preliminary data.</text>
</comment>
<evidence type="ECO:0000256" key="2">
    <source>
        <dbReference type="ARBA" id="ARBA00022692"/>
    </source>
</evidence>
<gene>
    <name evidence="6" type="ORF">EKO24_000210</name>
</gene>
<proteinExistence type="predicted"/>
<evidence type="ECO:0000313" key="7">
    <source>
        <dbReference type="Proteomes" id="UP000733744"/>
    </source>
</evidence>
<keyword evidence="3 5" id="KW-1133">Transmembrane helix</keyword>
<dbReference type="SUPFAM" id="SSF161084">
    <property type="entry name" value="MAPEG domain-like"/>
    <property type="match status" value="1"/>
</dbReference>
<accession>A0ABY3CH61</accession>
<evidence type="ECO:0000313" key="6">
    <source>
        <dbReference type="EMBL" id="TRX03556.1"/>
    </source>
</evidence>
<dbReference type="PANTHER" id="PTHR35814:SF1">
    <property type="entry name" value="GLUTATHIONE S-TRANSFERASE-RELATED"/>
    <property type="match status" value="1"/>
</dbReference>
<sequence length="130" mass="14282">MITSLYASLSALLIVKLTLSVIKLRRKNRVSVGDGGNEELQLAIRAHANAVEYIPITLLLLLTLELNGAPKMLIYILGVMLLVGRILHAIGLPAKDFRKRVLGMQITIYLLIGLAILNIAFFAFTGPLKF</sequence>
<evidence type="ECO:0000256" key="5">
    <source>
        <dbReference type="SAM" id="Phobius"/>
    </source>
</evidence>
<dbReference type="Pfam" id="PF01124">
    <property type="entry name" value="MAPEG"/>
    <property type="match status" value="1"/>
</dbReference>
<keyword evidence="2 5" id="KW-0812">Transmembrane</keyword>
<evidence type="ECO:0000256" key="1">
    <source>
        <dbReference type="ARBA" id="ARBA00004370"/>
    </source>
</evidence>
<feature type="transmembrane region" description="Helical" evidence="5">
    <location>
        <begin position="106"/>
        <end position="124"/>
    </location>
</feature>
<organism evidence="6 7">
    <name type="scientific">Candidatus Methylobacter oryzae</name>
    <dbReference type="NCBI Taxonomy" id="2497749"/>
    <lineage>
        <taxon>Bacteria</taxon>
        <taxon>Pseudomonadati</taxon>
        <taxon>Pseudomonadota</taxon>
        <taxon>Gammaproteobacteria</taxon>
        <taxon>Methylococcales</taxon>
        <taxon>Methylococcaceae</taxon>
        <taxon>Methylobacter</taxon>
    </lineage>
</organism>
<dbReference type="EMBL" id="RYFG02000005">
    <property type="protein sequence ID" value="TRX03556.1"/>
    <property type="molecule type" value="Genomic_DNA"/>
</dbReference>
<dbReference type="Proteomes" id="UP000733744">
    <property type="component" value="Unassembled WGS sequence"/>
</dbReference>
<keyword evidence="7" id="KW-1185">Reference proteome</keyword>
<evidence type="ECO:0000256" key="4">
    <source>
        <dbReference type="ARBA" id="ARBA00023136"/>
    </source>
</evidence>
<name>A0ABY3CH61_9GAMM</name>
<evidence type="ECO:0000256" key="3">
    <source>
        <dbReference type="ARBA" id="ARBA00022989"/>
    </source>
</evidence>